<keyword evidence="3" id="KW-0418">Kinase</keyword>
<feature type="compositionally biased region" description="Low complexity" evidence="1">
    <location>
        <begin position="242"/>
        <end position="251"/>
    </location>
</feature>
<proteinExistence type="predicted"/>
<feature type="compositionally biased region" description="Polar residues" evidence="1">
    <location>
        <begin position="161"/>
        <end position="170"/>
    </location>
</feature>
<feature type="region of interest" description="Disordered" evidence="1">
    <location>
        <begin position="421"/>
        <end position="573"/>
    </location>
</feature>
<dbReference type="Pfam" id="PF12043">
    <property type="entry name" value="DUF3527"/>
    <property type="match status" value="2"/>
</dbReference>
<name>A0A1D1YRV0_9ARAE</name>
<dbReference type="EMBL" id="GDJX01010604">
    <property type="protein sequence ID" value="JAT57332.1"/>
    <property type="molecule type" value="Transcribed_RNA"/>
</dbReference>
<evidence type="ECO:0000313" key="3">
    <source>
        <dbReference type="EMBL" id="JAT57332.1"/>
    </source>
</evidence>
<feature type="region of interest" description="Disordered" evidence="1">
    <location>
        <begin position="905"/>
        <end position="924"/>
    </location>
</feature>
<protein>
    <submittedName>
        <fullName evidence="3">Protein kinase C-binding protein NELL1</fullName>
    </submittedName>
</protein>
<gene>
    <name evidence="3" type="primary">Nell1_4</name>
    <name evidence="2" type="synonym">Nell1_3</name>
    <name evidence="2" type="ORF">g.50087</name>
    <name evidence="3" type="ORF">g.50090</name>
</gene>
<feature type="region of interest" description="Disordered" evidence="1">
    <location>
        <begin position="227"/>
        <end position="264"/>
    </location>
</feature>
<evidence type="ECO:0000313" key="2">
    <source>
        <dbReference type="EMBL" id="JAT40788.1"/>
    </source>
</evidence>
<evidence type="ECO:0000256" key="1">
    <source>
        <dbReference type="SAM" id="MobiDB-lite"/>
    </source>
</evidence>
<feature type="compositionally biased region" description="Basic and acidic residues" evidence="1">
    <location>
        <begin position="375"/>
        <end position="388"/>
    </location>
</feature>
<dbReference type="AlphaFoldDB" id="A0A1D1YRV0"/>
<sequence length="924" mass="100559">MANNTEVKRHSLLHQNPKLAEVLSPRVSRVSKPRDKDRDHRQHAVAQDTHGRPLFPPKLPGNYKKLWPNRVSVGGAEELVKHMSNVPGYLQRVERGGNLQERALNFGVLDWRSLEKWTGNHRRVGVDENSADSPASSHASSSFSTFESSSKSCGSSASSSLNPRNPSPCVSLSHHQDSSAGEDHTQMSEEASSCHHLEISSRRCPVKRRLPVSTEQPQCVVRNTTKCEENGSKVSDDEDVSDSVGSSPGASNLHSRSKTSEISLSVKEKAKRLELKSDCRERSKELQPVCPSTPCCTSADCPQDGHLPHNFEGSIQGDGRCSLVSTKNCSTPTEPGHVSFEGALPSEDFEFSPLSPDVPHSCPLPSDIRGSEWSDMKDFSSCRGERSTPSDFIKPLQHPNEVATLSSHGWHEKHDKYAGKLQEGSSITPERCHQSRAKTLTGGSGSLPSSQSHAVLIKGSSLRDTSGWKQSKWDPLHGQSGDQEADIKKSRRSPLRRLLDPLLKPKAFNRSHVAGPTAGSPRQSSCESKLPTQGELTSNGVPKCSSHMTSSSSGGDTVKTFTPSGCMNAEDPSSVREKKHEALTKQALLQLSWKNGLPLLTFSINESDILAAMRRNITCSEEDDVECIYTFYYVHEIKNKTGGWINQGNKGRRKDLVSNPVGQMNVSCLKYPKNCFAVKEFVLFGPELRPTGHGALDHVPNSELAAIVLRVSEENTENYIGNFAHSNNSAGQSKTDSETDQHPTSAARNSRSVQTSEKNVPNMVAILPSEVHSLSDTGKPATLVERWKSGGFCDCGGWDVGCSLTILTNNLQDGCSGGVQSCLVVDGTHRVELFVQGGQERRPVLSMVAFKEGLYTVNFHASIAVLQAFAVCVAILHSRKPRGLYELQNSGLCTAVALKNAPGKRVDPSLQVPPHPPLSPFGRA</sequence>
<feature type="compositionally biased region" description="Polar residues" evidence="1">
    <location>
        <begin position="724"/>
        <end position="734"/>
    </location>
</feature>
<feature type="region of interest" description="Disordered" evidence="1">
    <location>
        <begin position="124"/>
        <end position="194"/>
    </location>
</feature>
<accession>A0A1D1YRV0</accession>
<feature type="compositionally biased region" description="Polar residues" evidence="1">
    <location>
        <begin position="742"/>
        <end position="758"/>
    </location>
</feature>
<keyword evidence="3" id="KW-0808">Transferase</keyword>
<dbReference type="GO" id="GO:0016301">
    <property type="term" value="F:kinase activity"/>
    <property type="evidence" value="ECO:0007669"/>
    <property type="project" value="UniProtKB-KW"/>
</dbReference>
<feature type="region of interest" description="Disordered" evidence="1">
    <location>
        <begin position="721"/>
        <end position="758"/>
    </location>
</feature>
<feature type="region of interest" description="Disordered" evidence="1">
    <location>
        <begin position="1"/>
        <end position="60"/>
    </location>
</feature>
<dbReference type="EMBL" id="GDJX01027148">
    <property type="protein sequence ID" value="JAT40788.1"/>
    <property type="molecule type" value="Transcribed_RNA"/>
</dbReference>
<feature type="compositionally biased region" description="Basic and acidic residues" evidence="1">
    <location>
        <begin position="32"/>
        <end position="42"/>
    </location>
</feature>
<reference evidence="3" key="1">
    <citation type="submission" date="2015-07" db="EMBL/GenBank/DDBJ databases">
        <title>Transcriptome Assembly of Anthurium amnicola.</title>
        <authorList>
            <person name="Suzuki J."/>
        </authorList>
    </citation>
    <scope>NUCLEOTIDE SEQUENCE</scope>
</reference>
<feature type="compositionally biased region" description="Low complexity" evidence="1">
    <location>
        <begin position="131"/>
        <end position="160"/>
    </location>
</feature>
<feature type="compositionally biased region" description="Polar residues" evidence="1">
    <location>
        <begin position="520"/>
        <end position="540"/>
    </location>
</feature>
<organism evidence="3">
    <name type="scientific">Anthurium amnicola</name>
    <dbReference type="NCBI Taxonomy" id="1678845"/>
    <lineage>
        <taxon>Eukaryota</taxon>
        <taxon>Viridiplantae</taxon>
        <taxon>Streptophyta</taxon>
        <taxon>Embryophyta</taxon>
        <taxon>Tracheophyta</taxon>
        <taxon>Spermatophyta</taxon>
        <taxon>Magnoliopsida</taxon>
        <taxon>Liliopsida</taxon>
        <taxon>Araceae</taxon>
        <taxon>Pothoideae</taxon>
        <taxon>Potheae</taxon>
        <taxon>Anthurium</taxon>
    </lineage>
</organism>
<dbReference type="InterPro" id="IPR021916">
    <property type="entry name" value="DUF3527"/>
</dbReference>
<dbReference type="PANTHER" id="PTHR31390:SF12">
    <property type="entry name" value="PUTATIVE (DUF3527)-RELATED"/>
    <property type="match status" value="1"/>
</dbReference>
<feature type="compositionally biased region" description="Basic and acidic residues" evidence="1">
    <location>
        <begin position="174"/>
        <end position="194"/>
    </location>
</feature>
<dbReference type="PANTHER" id="PTHR31390">
    <property type="entry name" value="EXPRESSED PROTEIN"/>
    <property type="match status" value="1"/>
</dbReference>
<feature type="compositionally biased region" description="Pro residues" evidence="1">
    <location>
        <begin position="911"/>
        <end position="924"/>
    </location>
</feature>
<feature type="region of interest" description="Disordered" evidence="1">
    <location>
        <begin position="375"/>
        <end position="395"/>
    </location>
</feature>